<proteinExistence type="predicted"/>
<name>A0AAD6YEP0_9AGAR</name>
<dbReference type="Proteomes" id="UP001219525">
    <property type="component" value="Unassembled WGS sequence"/>
</dbReference>
<sequence>MHAVCDALGLGVNRVLSRAELKERWRKRRERSSQLVDRRHFVPNDPGWHSNPASHRHQNEHNPTAPNTSHRHKHRVLLVRALQEAPVHAHRADGAEDAPGRSARVARAQVRPAMHDQRVQRLQLAEAWSASSQERAHAWVLAGAAGLVARGRPGGRAAGERSRGRVGGRAGSRSSRRASGRAGRQAIERAGGRASGAAELRRCTIFRLRRRPWRPVGGRCEVEVGDRKQLANGCESRGDAGPTSRWRWRSAAAGGGTGDDAATEERDGVGPYLGVELAALEVDDEVGNGNVRGQDRGRWRSGGHRIVEDGGALSHGRFPPQNAVDGDYLIIISRCHDKTRIPASGVAAAFPVNLDGVPLPPMAFILVHEVQHCNLLVDNHHLSDQKALDGRTAYGFQQVQTMTSTLKKLNPQNYAFLALMMQSNPELFAPTCFIGSPLGTRAPDLTGRGIVQGFPGDVRLDRFENDDYVVRLVAVKEDVSHVLLTQLGVLYSTLMRWIN</sequence>
<feature type="region of interest" description="Disordered" evidence="1">
    <location>
        <begin position="23"/>
        <end position="70"/>
    </location>
</feature>
<keyword evidence="3" id="KW-1185">Reference proteome</keyword>
<evidence type="ECO:0000313" key="2">
    <source>
        <dbReference type="EMBL" id="KAJ7212671.1"/>
    </source>
</evidence>
<accession>A0AAD6YEP0</accession>
<gene>
    <name evidence="2" type="ORF">GGX14DRAFT_393562</name>
</gene>
<organism evidence="2 3">
    <name type="scientific">Mycena pura</name>
    <dbReference type="NCBI Taxonomy" id="153505"/>
    <lineage>
        <taxon>Eukaryota</taxon>
        <taxon>Fungi</taxon>
        <taxon>Dikarya</taxon>
        <taxon>Basidiomycota</taxon>
        <taxon>Agaricomycotina</taxon>
        <taxon>Agaricomycetes</taxon>
        <taxon>Agaricomycetidae</taxon>
        <taxon>Agaricales</taxon>
        <taxon>Marasmiineae</taxon>
        <taxon>Mycenaceae</taxon>
        <taxon>Mycena</taxon>
    </lineage>
</organism>
<evidence type="ECO:0000313" key="3">
    <source>
        <dbReference type="Proteomes" id="UP001219525"/>
    </source>
</evidence>
<protein>
    <submittedName>
        <fullName evidence="2">Uncharacterized protein</fullName>
    </submittedName>
</protein>
<evidence type="ECO:0000256" key="1">
    <source>
        <dbReference type="SAM" id="MobiDB-lite"/>
    </source>
</evidence>
<feature type="region of interest" description="Disordered" evidence="1">
    <location>
        <begin position="232"/>
        <end position="266"/>
    </location>
</feature>
<dbReference type="AlphaFoldDB" id="A0AAD6YEP0"/>
<feature type="region of interest" description="Disordered" evidence="1">
    <location>
        <begin position="150"/>
        <end position="193"/>
    </location>
</feature>
<comment type="caution">
    <text evidence="2">The sequence shown here is derived from an EMBL/GenBank/DDBJ whole genome shotgun (WGS) entry which is preliminary data.</text>
</comment>
<dbReference type="EMBL" id="JARJCW010000023">
    <property type="protein sequence ID" value="KAJ7212671.1"/>
    <property type="molecule type" value="Genomic_DNA"/>
</dbReference>
<reference evidence="2" key="1">
    <citation type="submission" date="2023-03" db="EMBL/GenBank/DDBJ databases">
        <title>Massive genome expansion in bonnet fungi (Mycena s.s.) driven by repeated elements and novel gene families across ecological guilds.</title>
        <authorList>
            <consortium name="Lawrence Berkeley National Laboratory"/>
            <person name="Harder C.B."/>
            <person name="Miyauchi S."/>
            <person name="Viragh M."/>
            <person name="Kuo A."/>
            <person name="Thoen E."/>
            <person name="Andreopoulos B."/>
            <person name="Lu D."/>
            <person name="Skrede I."/>
            <person name="Drula E."/>
            <person name="Henrissat B."/>
            <person name="Morin E."/>
            <person name="Kohler A."/>
            <person name="Barry K."/>
            <person name="LaButti K."/>
            <person name="Morin E."/>
            <person name="Salamov A."/>
            <person name="Lipzen A."/>
            <person name="Mereny Z."/>
            <person name="Hegedus B."/>
            <person name="Baldrian P."/>
            <person name="Stursova M."/>
            <person name="Weitz H."/>
            <person name="Taylor A."/>
            <person name="Grigoriev I.V."/>
            <person name="Nagy L.G."/>
            <person name="Martin F."/>
            <person name="Kauserud H."/>
        </authorList>
    </citation>
    <scope>NUCLEOTIDE SEQUENCE</scope>
    <source>
        <strain evidence="2">9144</strain>
    </source>
</reference>